<name>A0A344TPJ8_9BACT</name>
<dbReference type="SMART" id="SM00388">
    <property type="entry name" value="HisKA"/>
    <property type="match status" value="1"/>
</dbReference>
<keyword evidence="10" id="KW-0238">DNA-binding</keyword>
<dbReference type="Pfam" id="PF00072">
    <property type="entry name" value="Response_reg"/>
    <property type="match status" value="1"/>
</dbReference>
<dbReference type="Pfam" id="PF12833">
    <property type="entry name" value="HTH_18"/>
    <property type="match status" value="1"/>
</dbReference>
<dbReference type="Pfam" id="PF02518">
    <property type="entry name" value="HATPase_c"/>
    <property type="match status" value="1"/>
</dbReference>
<keyword evidence="18" id="KW-1185">Reference proteome</keyword>
<keyword evidence="3 12" id="KW-0597">Phosphoprotein</keyword>
<dbReference type="Gene3D" id="1.10.10.60">
    <property type="entry name" value="Homeodomain-like"/>
    <property type="match status" value="1"/>
</dbReference>
<dbReference type="PRINTS" id="PR00344">
    <property type="entry name" value="BCTRLSENSOR"/>
</dbReference>
<evidence type="ECO:0000313" key="17">
    <source>
        <dbReference type="EMBL" id="AXE20569.1"/>
    </source>
</evidence>
<evidence type="ECO:0000256" key="5">
    <source>
        <dbReference type="ARBA" id="ARBA00022741"/>
    </source>
</evidence>
<feature type="transmembrane region" description="Helical" evidence="13">
    <location>
        <begin position="202"/>
        <end position="222"/>
    </location>
</feature>
<keyword evidence="9" id="KW-0805">Transcription regulation</keyword>
<keyword evidence="8" id="KW-0902">Two-component regulatory system</keyword>
<feature type="domain" description="Response regulatory" evidence="16">
    <location>
        <begin position="695"/>
        <end position="810"/>
    </location>
</feature>
<keyword evidence="11" id="KW-0804">Transcription</keyword>
<sequence>MALEKAIENKMIMNKYKWSRIILFTLFCFVNYEGYPQDIILSSDQKLPINITTSIEIFRDSSAQLILGQAITKNYQKSTKDHFIFPYTNDTFWVRFKLKNTNSQNRNWFLVWGNPLVEQLDFYISDSTNQRFLHKQQKILTLEKERKMIDQEPKFAFELGPQQTKTVYIKLTSKRGHYGNLRIHSAESHYKSRLDDYAGQSFFNGLVIFRLFLVVSLSLFVIKDLPFRLYSLHTVIKTFAFWGYLNIAGPLYTDNPDVAKKVDFLFYNSITMGSGLFILFTLALNKLPKWHSILIGFILVFTVFDGIIVFFDYQWYWLKAGLYTIVFSAIYFIILYIYCIIKQISIGKYYALPFILGLISYFLLYVRLLGWIEYQPIYGIAYLLFMGEIFVFVIFLGRIFRNTEQNKRLAEQQLTFNIEQSARLKELDTLKTTFFANISHEFRTPLTLILSPLNDLQREFPKREIFRIMQQNAERLLALINQLLDLSKLEAGKMTVEIQQADLSQFLRQLLASFESLAQSKSIVFQYEQSHPTRIDYFDADKLEKIVTNLLSNAFKFTPEKGRIEVRVDYTERDCIIKIKDSGIGIATERLPVIFDRFYQADQGNNRNFEGTGIGLALVKELVDVLRGRIEVKSELGKGSTFVVTLPCDAATWSQYLNKNEPVRMVEKTATFEQIVNYSVLEGAAAAEGGLDLPILLIVEDNPDLRQYVRGIFGERYQVEEAQDGEEGLRKAFELVPDIVICDLMMPHLNGFGFCQALKTDPRTNHIPVVMLTAKATLEDRLEGLTLGADDYLAKPFSSNELQIRVQNLLQQRRLLQQKYGQNGVLTNPSPAALKGPSMDDVFLEKALKVVERSIADSNFDVETFAEAMSMTSVQLRRKLKAITGQTVTVFVRNYRLEKAAELLRSRAGTVSDIAYQVGFESLPYFSKVFQERFGKTPSEWN</sequence>
<evidence type="ECO:0000256" key="4">
    <source>
        <dbReference type="ARBA" id="ARBA00022679"/>
    </source>
</evidence>
<proteinExistence type="predicted"/>
<evidence type="ECO:0000256" key="8">
    <source>
        <dbReference type="ARBA" id="ARBA00023012"/>
    </source>
</evidence>
<evidence type="ECO:0000256" key="13">
    <source>
        <dbReference type="SAM" id="Phobius"/>
    </source>
</evidence>
<dbReference type="InterPro" id="IPR003661">
    <property type="entry name" value="HisK_dim/P_dom"/>
</dbReference>
<keyword evidence="13" id="KW-0472">Membrane</keyword>
<dbReference type="SUPFAM" id="SSF52172">
    <property type="entry name" value="CheY-like"/>
    <property type="match status" value="1"/>
</dbReference>
<evidence type="ECO:0000259" key="16">
    <source>
        <dbReference type="PROSITE" id="PS50110"/>
    </source>
</evidence>
<feature type="transmembrane region" description="Helical" evidence="13">
    <location>
        <begin position="234"/>
        <end position="252"/>
    </location>
</feature>
<keyword evidence="4" id="KW-0808">Transferase</keyword>
<comment type="catalytic activity">
    <reaction evidence="1">
        <text>ATP + protein L-histidine = ADP + protein N-phospho-L-histidine.</text>
        <dbReference type="EC" id="2.7.13.3"/>
    </reaction>
</comment>
<feature type="domain" description="Histidine kinase" evidence="15">
    <location>
        <begin position="437"/>
        <end position="650"/>
    </location>
</feature>
<dbReference type="GO" id="GO:0000155">
    <property type="term" value="F:phosphorelay sensor kinase activity"/>
    <property type="evidence" value="ECO:0007669"/>
    <property type="project" value="InterPro"/>
</dbReference>
<dbReference type="OrthoDB" id="9797097at2"/>
<dbReference type="SMART" id="SM00448">
    <property type="entry name" value="REC"/>
    <property type="match status" value="1"/>
</dbReference>
<feature type="transmembrane region" description="Helical" evidence="13">
    <location>
        <begin position="317"/>
        <end position="338"/>
    </location>
</feature>
<dbReference type="EMBL" id="CP030850">
    <property type="protein sequence ID" value="AXE20569.1"/>
    <property type="molecule type" value="Genomic_DNA"/>
</dbReference>
<dbReference type="InterPro" id="IPR018060">
    <property type="entry name" value="HTH_AraC"/>
</dbReference>
<keyword evidence="6" id="KW-0418">Kinase</keyword>
<dbReference type="PANTHER" id="PTHR43547">
    <property type="entry name" value="TWO-COMPONENT HISTIDINE KINASE"/>
    <property type="match status" value="1"/>
</dbReference>
<dbReference type="SUPFAM" id="SSF55874">
    <property type="entry name" value="ATPase domain of HSP90 chaperone/DNA topoisomerase II/histidine kinase"/>
    <property type="match status" value="1"/>
</dbReference>
<evidence type="ECO:0000256" key="3">
    <source>
        <dbReference type="ARBA" id="ARBA00022553"/>
    </source>
</evidence>
<dbReference type="InterPro" id="IPR004358">
    <property type="entry name" value="Sig_transdc_His_kin-like_C"/>
</dbReference>
<feature type="transmembrane region" description="Helical" evidence="13">
    <location>
        <begin position="380"/>
        <end position="400"/>
    </location>
</feature>
<dbReference type="AlphaFoldDB" id="A0A344TPJ8"/>
<dbReference type="FunFam" id="1.10.287.130:FF:000045">
    <property type="entry name" value="Two-component system sensor histidine kinase/response regulator"/>
    <property type="match status" value="1"/>
</dbReference>
<dbReference type="Gene3D" id="3.40.50.2300">
    <property type="match status" value="1"/>
</dbReference>
<dbReference type="Pfam" id="PF00512">
    <property type="entry name" value="HisKA"/>
    <property type="match status" value="1"/>
</dbReference>
<dbReference type="InterPro" id="IPR036097">
    <property type="entry name" value="HisK_dim/P_sf"/>
</dbReference>
<keyword evidence="13" id="KW-1133">Transmembrane helix</keyword>
<dbReference type="Pfam" id="PF07696">
    <property type="entry name" value="7TMR-DISMED2"/>
    <property type="match status" value="1"/>
</dbReference>
<dbReference type="SMART" id="SM00342">
    <property type="entry name" value="HTH_ARAC"/>
    <property type="match status" value="1"/>
</dbReference>
<dbReference type="GO" id="GO:0043565">
    <property type="term" value="F:sequence-specific DNA binding"/>
    <property type="evidence" value="ECO:0007669"/>
    <property type="project" value="InterPro"/>
</dbReference>
<feature type="transmembrane region" description="Helical" evidence="13">
    <location>
        <begin position="291"/>
        <end position="311"/>
    </location>
</feature>
<dbReference type="EC" id="2.7.13.3" evidence="2"/>
<dbReference type="InterPro" id="IPR011006">
    <property type="entry name" value="CheY-like_superfamily"/>
</dbReference>
<dbReference type="PROSITE" id="PS00041">
    <property type="entry name" value="HTH_ARAC_FAMILY_1"/>
    <property type="match status" value="1"/>
</dbReference>
<dbReference type="SUPFAM" id="SSF47384">
    <property type="entry name" value="Homodimeric domain of signal transducing histidine kinase"/>
    <property type="match status" value="1"/>
</dbReference>
<keyword evidence="13" id="KW-0812">Transmembrane</keyword>
<evidence type="ECO:0000256" key="2">
    <source>
        <dbReference type="ARBA" id="ARBA00012438"/>
    </source>
</evidence>
<evidence type="ECO:0000259" key="15">
    <source>
        <dbReference type="PROSITE" id="PS50109"/>
    </source>
</evidence>
<dbReference type="Gene3D" id="2.60.40.2380">
    <property type="match status" value="1"/>
</dbReference>
<dbReference type="Gene3D" id="1.10.287.130">
    <property type="match status" value="1"/>
</dbReference>
<evidence type="ECO:0000256" key="11">
    <source>
        <dbReference type="ARBA" id="ARBA00023163"/>
    </source>
</evidence>
<keyword evidence="7" id="KW-0067">ATP-binding</keyword>
<keyword evidence="5" id="KW-0547">Nucleotide-binding</keyword>
<dbReference type="GO" id="GO:0005524">
    <property type="term" value="F:ATP binding"/>
    <property type="evidence" value="ECO:0007669"/>
    <property type="project" value="UniProtKB-KW"/>
</dbReference>
<protein>
    <recommendedName>
        <fullName evidence="2">histidine kinase</fullName>
        <ecNumber evidence="2">2.7.13.3</ecNumber>
    </recommendedName>
</protein>
<dbReference type="Proteomes" id="UP000251993">
    <property type="component" value="Chromosome"/>
</dbReference>
<dbReference type="InterPro" id="IPR009057">
    <property type="entry name" value="Homeodomain-like_sf"/>
</dbReference>
<feature type="domain" description="HTH araC/xylS-type" evidence="14">
    <location>
        <begin position="845"/>
        <end position="942"/>
    </location>
</feature>
<dbReference type="FunFam" id="3.30.565.10:FF:000037">
    <property type="entry name" value="Hybrid sensor histidine kinase/response regulator"/>
    <property type="match status" value="1"/>
</dbReference>
<evidence type="ECO:0000256" key="6">
    <source>
        <dbReference type="ARBA" id="ARBA00022777"/>
    </source>
</evidence>
<dbReference type="InterPro" id="IPR036890">
    <property type="entry name" value="HATPase_C_sf"/>
</dbReference>
<gene>
    <name evidence="17" type="ORF">DR864_23940</name>
</gene>
<dbReference type="SMART" id="SM00387">
    <property type="entry name" value="HATPase_c"/>
    <property type="match status" value="1"/>
</dbReference>
<dbReference type="Gene3D" id="3.30.565.10">
    <property type="entry name" value="Histidine kinase-like ATPase, C-terminal domain"/>
    <property type="match status" value="1"/>
</dbReference>
<dbReference type="InterPro" id="IPR018062">
    <property type="entry name" value="HTH_AraC-typ_CS"/>
</dbReference>
<dbReference type="PROSITE" id="PS50110">
    <property type="entry name" value="RESPONSE_REGULATORY"/>
    <property type="match status" value="1"/>
</dbReference>
<evidence type="ECO:0000259" key="14">
    <source>
        <dbReference type="PROSITE" id="PS01124"/>
    </source>
</evidence>
<accession>A0A344TPJ8</accession>
<evidence type="ECO:0000256" key="10">
    <source>
        <dbReference type="ARBA" id="ARBA00023125"/>
    </source>
</evidence>
<dbReference type="InterPro" id="IPR003594">
    <property type="entry name" value="HATPase_dom"/>
</dbReference>
<dbReference type="GO" id="GO:0003700">
    <property type="term" value="F:DNA-binding transcription factor activity"/>
    <property type="evidence" value="ECO:0007669"/>
    <property type="project" value="InterPro"/>
</dbReference>
<evidence type="ECO:0000256" key="7">
    <source>
        <dbReference type="ARBA" id="ARBA00022840"/>
    </source>
</evidence>
<evidence type="ECO:0000256" key="9">
    <source>
        <dbReference type="ARBA" id="ARBA00023015"/>
    </source>
</evidence>
<reference evidence="17 18" key="1">
    <citation type="submission" date="2018-07" db="EMBL/GenBank/DDBJ databases">
        <title>Genome sequencing of Runella.</title>
        <authorList>
            <person name="Baek M.-G."/>
            <person name="Yi H."/>
        </authorList>
    </citation>
    <scope>NUCLEOTIDE SEQUENCE [LARGE SCALE GENOMIC DNA]</scope>
    <source>
        <strain evidence="17 18">HYN0085</strain>
    </source>
</reference>
<evidence type="ECO:0000256" key="1">
    <source>
        <dbReference type="ARBA" id="ARBA00000085"/>
    </source>
</evidence>
<dbReference type="CDD" id="cd17574">
    <property type="entry name" value="REC_OmpR"/>
    <property type="match status" value="1"/>
</dbReference>
<dbReference type="CDD" id="cd16922">
    <property type="entry name" value="HATPase_EvgS-ArcB-TorS-like"/>
    <property type="match status" value="1"/>
</dbReference>
<dbReference type="PROSITE" id="PS50109">
    <property type="entry name" value="HIS_KIN"/>
    <property type="match status" value="1"/>
</dbReference>
<feature type="modified residue" description="4-aspartylphosphate" evidence="12">
    <location>
        <position position="743"/>
    </location>
</feature>
<organism evidence="17 18">
    <name type="scientific">Runella rosea</name>
    <dbReference type="NCBI Taxonomy" id="2259595"/>
    <lineage>
        <taxon>Bacteria</taxon>
        <taxon>Pseudomonadati</taxon>
        <taxon>Bacteroidota</taxon>
        <taxon>Cytophagia</taxon>
        <taxon>Cytophagales</taxon>
        <taxon>Spirosomataceae</taxon>
        <taxon>Runella</taxon>
    </lineage>
</organism>
<evidence type="ECO:0000313" key="18">
    <source>
        <dbReference type="Proteomes" id="UP000251993"/>
    </source>
</evidence>
<dbReference type="InterPro" id="IPR005467">
    <property type="entry name" value="His_kinase_dom"/>
</dbReference>
<evidence type="ECO:0000256" key="12">
    <source>
        <dbReference type="PROSITE-ProRule" id="PRU00169"/>
    </source>
</evidence>
<dbReference type="CDD" id="cd00082">
    <property type="entry name" value="HisKA"/>
    <property type="match status" value="1"/>
</dbReference>
<dbReference type="InterPro" id="IPR011622">
    <property type="entry name" value="7TMR_DISM_rcpt_extracell_dom2"/>
</dbReference>
<feature type="transmembrane region" description="Helical" evidence="13">
    <location>
        <begin position="264"/>
        <end position="284"/>
    </location>
</feature>
<feature type="transmembrane region" description="Helical" evidence="13">
    <location>
        <begin position="350"/>
        <end position="368"/>
    </location>
</feature>
<dbReference type="InterPro" id="IPR001789">
    <property type="entry name" value="Sig_transdc_resp-reg_receiver"/>
</dbReference>
<dbReference type="PANTHER" id="PTHR43547:SF2">
    <property type="entry name" value="HYBRID SIGNAL TRANSDUCTION HISTIDINE KINASE C"/>
    <property type="match status" value="1"/>
</dbReference>
<dbReference type="PROSITE" id="PS01124">
    <property type="entry name" value="HTH_ARAC_FAMILY_2"/>
    <property type="match status" value="1"/>
</dbReference>
<dbReference type="KEGG" id="run:DR864_23940"/>
<dbReference type="SUPFAM" id="SSF46689">
    <property type="entry name" value="Homeodomain-like"/>
    <property type="match status" value="1"/>
</dbReference>